<dbReference type="PROSITE" id="PS51186">
    <property type="entry name" value="GNAT"/>
    <property type="match status" value="1"/>
</dbReference>
<gene>
    <name evidence="2" type="ORF">IFM12276_37960</name>
</gene>
<evidence type="ECO:0000313" key="3">
    <source>
        <dbReference type="Proteomes" id="UP001317870"/>
    </source>
</evidence>
<dbReference type="InterPro" id="IPR000182">
    <property type="entry name" value="GNAT_dom"/>
</dbReference>
<name>A0ABN6U673_9NOCA</name>
<dbReference type="RefSeq" id="WP_281873696.1">
    <property type="nucleotide sequence ID" value="NZ_AP026976.1"/>
</dbReference>
<dbReference type="SUPFAM" id="SSF55729">
    <property type="entry name" value="Acyl-CoA N-acyltransferases (Nat)"/>
    <property type="match status" value="1"/>
</dbReference>
<evidence type="ECO:0000259" key="1">
    <source>
        <dbReference type="PROSITE" id="PS51186"/>
    </source>
</evidence>
<protein>
    <recommendedName>
        <fullName evidence="1">N-acetyltransferase domain-containing protein</fullName>
    </recommendedName>
</protein>
<dbReference type="Pfam" id="PF00583">
    <property type="entry name" value="Acetyltransf_1"/>
    <property type="match status" value="1"/>
</dbReference>
<reference evidence="2 3" key="1">
    <citation type="submission" date="2022-11" db="EMBL/GenBank/DDBJ databases">
        <title>Genome Sequencing of Nocardia sp. ON39_IFM12276 and assembly.</title>
        <authorList>
            <person name="Shimojima M."/>
            <person name="Toyokawa M."/>
            <person name="Uesaka K."/>
        </authorList>
    </citation>
    <scope>NUCLEOTIDE SEQUENCE [LARGE SCALE GENOMIC DNA]</scope>
    <source>
        <strain evidence="2 3">IFM 12276</strain>
    </source>
</reference>
<proteinExistence type="predicted"/>
<dbReference type="InterPro" id="IPR016181">
    <property type="entry name" value="Acyl_CoA_acyltransferase"/>
</dbReference>
<evidence type="ECO:0000313" key="2">
    <source>
        <dbReference type="EMBL" id="BDU00768.1"/>
    </source>
</evidence>
<dbReference type="EMBL" id="AP026978">
    <property type="protein sequence ID" value="BDU00768.1"/>
    <property type="molecule type" value="Genomic_DNA"/>
</dbReference>
<dbReference type="CDD" id="cd04301">
    <property type="entry name" value="NAT_SF"/>
    <property type="match status" value="1"/>
</dbReference>
<keyword evidence="3" id="KW-1185">Reference proteome</keyword>
<dbReference type="Proteomes" id="UP001317870">
    <property type="component" value="Chromosome"/>
</dbReference>
<dbReference type="Gene3D" id="3.40.630.30">
    <property type="match status" value="1"/>
</dbReference>
<sequence>MPTHVTLEPLDERCLTDLLHAAVADAEPGEVMPVDGPGGWNTDQQERFRAFHRHRALASPPIESTYGIRVDGEVVGAARLCPLPDAPDAAEAGVWIGRSRRGEGIGTAVFAGLIDRAAAEGYTKLFVSTTTDNAAVLRLLAARGIEWTVNGDAATAWVRCDRTSSPTPQSRKRER</sequence>
<organism evidence="2 3">
    <name type="scientific">Nocardia sputorum</name>
    <dbReference type="NCBI Taxonomy" id="2984338"/>
    <lineage>
        <taxon>Bacteria</taxon>
        <taxon>Bacillati</taxon>
        <taxon>Actinomycetota</taxon>
        <taxon>Actinomycetes</taxon>
        <taxon>Mycobacteriales</taxon>
        <taxon>Nocardiaceae</taxon>
        <taxon>Nocardia</taxon>
    </lineage>
</organism>
<feature type="domain" description="N-acetyltransferase" evidence="1">
    <location>
        <begin position="5"/>
        <end position="163"/>
    </location>
</feature>
<accession>A0ABN6U673</accession>